<sequence>MIEFFMLYKTKKIIKVLILVLSLAIIILIAKFFWLDKKSEIQKQINNFSDCAAAGYPIMESYPRQCKIPFGQNFIEDIGNELDKNNLIRVIEPRPNNVVKSPLVILGAARGSWFFEASFPVKLIDNNGAVLTTGIATAIGDWMTADFVNFKAELNFSVSATTSAELVLQKDNPKDNPSALKEYDDELRLPLTLVPTAKETMKIKLNFFNEELGASTDFNCTDTAVIEREIEKTSAPARAAIEELLKGPILLEIDLGFSTTIPADVKLQKITIENNIAKVDFDETLERGVGGSCRVAAIRSQITQTLKQFSNVKEVIISINGRTEDILQP</sequence>
<dbReference type="AlphaFoldDB" id="A0A2M6WBU4"/>
<comment type="caution">
    <text evidence="3">The sequence shown here is derived from an EMBL/GenBank/DDBJ whole genome shotgun (WGS) entry which is preliminary data.</text>
</comment>
<reference evidence="4" key="1">
    <citation type="submission" date="2017-09" db="EMBL/GenBank/DDBJ databases">
        <title>Depth-based differentiation of microbial function through sediment-hosted aquifers and enrichment of novel symbionts in the deep terrestrial subsurface.</title>
        <authorList>
            <person name="Probst A.J."/>
            <person name="Ladd B."/>
            <person name="Jarett J.K."/>
            <person name="Geller-Mcgrath D.E."/>
            <person name="Sieber C.M.K."/>
            <person name="Emerson J.B."/>
            <person name="Anantharaman K."/>
            <person name="Thomas B.C."/>
            <person name="Malmstrom R."/>
            <person name="Stieglmeier M."/>
            <person name="Klingl A."/>
            <person name="Woyke T."/>
            <person name="Ryan C.M."/>
            <person name="Banfield J.F."/>
        </authorList>
    </citation>
    <scope>NUCLEOTIDE SEQUENCE [LARGE SCALE GENOMIC DNA]</scope>
</reference>
<gene>
    <name evidence="3" type="ORF">COU23_00090</name>
</gene>
<dbReference type="EMBL" id="PFBP01000002">
    <property type="protein sequence ID" value="PIT90145.1"/>
    <property type="molecule type" value="Genomic_DNA"/>
</dbReference>
<keyword evidence="1" id="KW-0812">Transmembrane</keyword>
<accession>A0A2M6WBU4</accession>
<evidence type="ECO:0000313" key="3">
    <source>
        <dbReference type="EMBL" id="PIT90145.1"/>
    </source>
</evidence>
<evidence type="ECO:0000313" key="4">
    <source>
        <dbReference type="Proteomes" id="UP000231464"/>
    </source>
</evidence>
<dbReference type="Pfam" id="PF10646">
    <property type="entry name" value="Germane"/>
    <property type="match status" value="1"/>
</dbReference>
<evidence type="ECO:0000259" key="2">
    <source>
        <dbReference type="SMART" id="SM00909"/>
    </source>
</evidence>
<feature type="domain" description="GerMN" evidence="2">
    <location>
        <begin position="237"/>
        <end position="328"/>
    </location>
</feature>
<dbReference type="Pfam" id="PF10648">
    <property type="entry name" value="Gmad2"/>
    <property type="match status" value="1"/>
</dbReference>
<dbReference type="SMART" id="SM00909">
    <property type="entry name" value="Germane"/>
    <property type="match status" value="1"/>
</dbReference>
<dbReference type="Proteomes" id="UP000231464">
    <property type="component" value="Unassembled WGS sequence"/>
</dbReference>
<proteinExistence type="predicted"/>
<dbReference type="InterPro" id="IPR018911">
    <property type="entry name" value="Gmad2_Ig-like_dom"/>
</dbReference>
<name>A0A2M6WBU4_9BACT</name>
<evidence type="ECO:0000256" key="1">
    <source>
        <dbReference type="SAM" id="Phobius"/>
    </source>
</evidence>
<dbReference type="InterPro" id="IPR019606">
    <property type="entry name" value="GerMN"/>
</dbReference>
<organism evidence="3 4">
    <name type="scientific">Candidatus Kuenenbacteria bacterium CG10_big_fil_rev_8_21_14_0_10_36_11</name>
    <dbReference type="NCBI Taxonomy" id="1974618"/>
    <lineage>
        <taxon>Bacteria</taxon>
        <taxon>Candidatus Kueneniibacteriota</taxon>
    </lineage>
</organism>
<keyword evidence="1" id="KW-0472">Membrane</keyword>
<protein>
    <recommendedName>
        <fullName evidence="2">GerMN domain-containing protein</fullName>
    </recommendedName>
</protein>
<keyword evidence="1" id="KW-1133">Transmembrane helix</keyword>
<feature type="transmembrane region" description="Helical" evidence="1">
    <location>
        <begin position="12"/>
        <end position="34"/>
    </location>
</feature>